<name>A0A157NW25_9BORD</name>
<dbReference type="RefSeq" id="WP_066411003.1">
    <property type="nucleotide sequence ID" value="NZ_FKBS01000014.1"/>
</dbReference>
<accession>A0A157NW25</accession>
<proteinExistence type="predicted"/>
<reference evidence="1 2" key="1">
    <citation type="submission" date="2016-03" db="EMBL/GenBank/DDBJ databases">
        <authorList>
            <consortium name="Pathogen Informatics"/>
        </authorList>
    </citation>
    <scope>NUCLEOTIDE SEQUENCE [LARGE SCALE GENOMIC DNA]</scope>
    <source>
        <strain evidence="1 2">NCTC13364</strain>
    </source>
</reference>
<organism evidence="1 2">
    <name type="scientific">Bordetella ansorpii</name>
    <dbReference type="NCBI Taxonomy" id="288768"/>
    <lineage>
        <taxon>Bacteria</taxon>
        <taxon>Pseudomonadati</taxon>
        <taxon>Pseudomonadota</taxon>
        <taxon>Betaproteobacteria</taxon>
        <taxon>Burkholderiales</taxon>
        <taxon>Alcaligenaceae</taxon>
        <taxon>Bordetella</taxon>
    </lineage>
</organism>
<dbReference type="AlphaFoldDB" id="A0A157NW25"/>
<sequence>MSTSGIGNNMMVSNIDISSMDLETALLAVQGERTRLLDAQLADQIKAVQSRNDQIAKLNNVLSGLTQAQGLFPSDAKATDNLDSTGDGAWRKDQSWPLERQVNTALIEAGMTSPGLQTVGPALTNSVDENGNAVMLDGGIRGFTTKGDLEAMITKVKGMIDGESNSQQMDMLRLQSMSNKRNEAFDVMTNFVKKMQDSRSSIIGNMR</sequence>
<protein>
    <submittedName>
        <fullName evidence="1">Secreted protein</fullName>
    </submittedName>
</protein>
<evidence type="ECO:0000313" key="1">
    <source>
        <dbReference type="EMBL" id="SAI25214.1"/>
    </source>
</evidence>
<evidence type="ECO:0000313" key="2">
    <source>
        <dbReference type="Proteomes" id="UP000077037"/>
    </source>
</evidence>
<gene>
    <name evidence="1" type="primary">bsp22_2</name>
    <name evidence="1" type="ORF">SAMEA1982600_01984</name>
</gene>
<dbReference type="OrthoDB" id="8908424at2"/>
<dbReference type="EMBL" id="FKBS01000014">
    <property type="protein sequence ID" value="SAI25214.1"/>
    <property type="molecule type" value="Genomic_DNA"/>
</dbReference>
<dbReference type="Proteomes" id="UP000077037">
    <property type="component" value="Unassembled WGS sequence"/>
</dbReference>